<dbReference type="InterPro" id="IPR050388">
    <property type="entry name" value="ABC_Ni/Peptide_Import"/>
</dbReference>
<dbReference type="GO" id="GO:0005886">
    <property type="term" value="C:plasma membrane"/>
    <property type="evidence" value="ECO:0007669"/>
    <property type="project" value="UniProtKB-SubCell"/>
</dbReference>
<dbReference type="PANTHER" id="PTHR43297">
    <property type="entry name" value="OLIGOPEPTIDE TRANSPORT ATP-BINDING PROTEIN APPD"/>
    <property type="match status" value="1"/>
</dbReference>
<dbReference type="EC" id="7.2.2.11" evidence="13"/>
<dbReference type="GO" id="GO:0005524">
    <property type="term" value="F:ATP binding"/>
    <property type="evidence" value="ECO:0007669"/>
    <property type="project" value="UniProtKB-KW"/>
</dbReference>
<comment type="subunit">
    <text evidence="12">The complex is composed of two ATP-binding proteins (NikD and NikE), two transmembrane proteins (NikB and NikC) and a solute-binding protein (NikA).</text>
</comment>
<evidence type="ECO:0000256" key="3">
    <source>
        <dbReference type="ARBA" id="ARBA00022448"/>
    </source>
</evidence>
<gene>
    <name evidence="17" type="ORF">CG710_010550</name>
</gene>
<keyword evidence="5" id="KW-0533">Nickel</keyword>
<evidence type="ECO:0000256" key="6">
    <source>
        <dbReference type="ARBA" id="ARBA00022741"/>
    </source>
</evidence>
<accession>A0A371JEV2</accession>
<evidence type="ECO:0000256" key="7">
    <source>
        <dbReference type="ARBA" id="ARBA00022840"/>
    </source>
</evidence>
<dbReference type="InterPro" id="IPR003439">
    <property type="entry name" value="ABC_transporter-like_ATP-bd"/>
</dbReference>
<keyword evidence="4" id="KW-1003">Cell membrane</keyword>
<dbReference type="SMART" id="SM00382">
    <property type="entry name" value="AAA"/>
    <property type="match status" value="1"/>
</dbReference>
<comment type="catalytic activity">
    <reaction evidence="15">
        <text>Ni(2+)(out) + ATP + H2O = Ni(2+)(in) + ADP + phosphate + H(+)</text>
        <dbReference type="Rhea" id="RHEA:15557"/>
        <dbReference type="ChEBI" id="CHEBI:15377"/>
        <dbReference type="ChEBI" id="CHEBI:15378"/>
        <dbReference type="ChEBI" id="CHEBI:30616"/>
        <dbReference type="ChEBI" id="CHEBI:43474"/>
        <dbReference type="ChEBI" id="CHEBI:49786"/>
        <dbReference type="ChEBI" id="CHEBI:456216"/>
        <dbReference type="EC" id="7.2.2.11"/>
    </reaction>
    <physiologicalReaction direction="left-to-right" evidence="15">
        <dbReference type="Rhea" id="RHEA:15558"/>
    </physiologicalReaction>
</comment>
<dbReference type="InterPro" id="IPR027417">
    <property type="entry name" value="P-loop_NTPase"/>
</dbReference>
<dbReference type="GO" id="GO:0015413">
    <property type="term" value="F:ABC-type nickel transporter activity"/>
    <property type="evidence" value="ECO:0007669"/>
    <property type="project" value="UniProtKB-EC"/>
</dbReference>
<keyword evidence="8" id="KW-1278">Translocase</keyword>
<keyword evidence="6" id="KW-0547">Nucleotide-binding</keyword>
<dbReference type="CDD" id="cd03257">
    <property type="entry name" value="ABC_NikE_OppD_transporters"/>
    <property type="match status" value="1"/>
</dbReference>
<evidence type="ECO:0000256" key="2">
    <source>
        <dbReference type="ARBA" id="ARBA00005417"/>
    </source>
</evidence>
<evidence type="ECO:0000313" key="17">
    <source>
        <dbReference type="EMBL" id="RDY31218.1"/>
    </source>
</evidence>
<dbReference type="AlphaFoldDB" id="A0A371JEV2"/>
<evidence type="ECO:0000256" key="12">
    <source>
        <dbReference type="ARBA" id="ARBA00038669"/>
    </source>
</evidence>
<comment type="subcellular location">
    <subcellularLocation>
        <location evidence="1">Cell membrane</location>
        <topology evidence="1">Peripheral membrane protein</topology>
    </subcellularLocation>
</comment>
<comment type="caution">
    <text evidence="17">The sequence shown here is derived from an EMBL/GenBank/DDBJ whole genome shotgun (WGS) entry which is preliminary data.</text>
</comment>
<evidence type="ECO:0000256" key="14">
    <source>
        <dbReference type="ARBA" id="ARBA00044143"/>
    </source>
</evidence>
<evidence type="ECO:0000256" key="13">
    <source>
        <dbReference type="ARBA" id="ARBA00039098"/>
    </source>
</evidence>
<protein>
    <recommendedName>
        <fullName evidence="14">Nickel import system ATP-binding protein NikD</fullName>
        <ecNumber evidence="13">7.2.2.11</ecNumber>
    </recommendedName>
</protein>
<evidence type="ECO:0000256" key="1">
    <source>
        <dbReference type="ARBA" id="ARBA00004202"/>
    </source>
</evidence>
<dbReference type="GO" id="GO:0015833">
    <property type="term" value="P:peptide transport"/>
    <property type="evidence" value="ECO:0007669"/>
    <property type="project" value="InterPro"/>
</dbReference>
<dbReference type="Pfam" id="PF08352">
    <property type="entry name" value="oligo_HPY"/>
    <property type="match status" value="1"/>
</dbReference>
<evidence type="ECO:0000259" key="16">
    <source>
        <dbReference type="PROSITE" id="PS50893"/>
    </source>
</evidence>
<dbReference type="NCBIfam" id="TIGR01727">
    <property type="entry name" value="oligo_HPY"/>
    <property type="match status" value="1"/>
</dbReference>
<dbReference type="Pfam" id="PF00005">
    <property type="entry name" value="ABC_tran"/>
    <property type="match status" value="1"/>
</dbReference>
<evidence type="ECO:0000256" key="10">
    <source>
        <dbReference type="ARBA" id="ARBA00023112"/>
    </source>
</evidence>
<keyword evidence="10" id="KW-0921">Nickel transport</keyword>
<evidence type="ECO:0000256" key="11">
    <source>
        <dbReference type="ARBA" id="ARBA00023136"/>
    </source>
</evidence>
<evidence type="ECO:0000256" key="9">
    <source>
        <dbReference type="ARBA" id="ARBA00023065"/>
    </source>
</evidence>
<keyword evidence="18" id="KW-1185">Reference proteome</keyword>
<reference evidence="17 18" key="1">
    <citation type="journal article" date="2017" name="Genome Announc.">
        <title>Draft Genome Sequence of a Sporulating and Motile Strain of Lachnotalea glycerini Isolated from Water in Quebec City, Canada.</title>
        <authorList>
            <person name="Maheux A.F."/>
            <person name="Boudreau D.K."/>
            <person name="Berube E."/>
            <person name="Boissinot M."/>
            <person name="Raymond F."/>
            <person name="Brodeur S."/>
            <person name="Corbeil J."/>
            <person name="Isabel S."/>
            <person name="Omar R.F."/>
            <person name="Bergeron M.G."/>
        </authorList>
    </citation>
    <scope>NUCLEOTIDE SEQUENCE [LARGE SCALE GENOMIC DNA]</scope>
    <source>
        <strain evidence="17 18">CCRI-19302</strain>
    </source>
</reference>
<organism evidence="17 18">
    <name type="scientific">Lachnotalea glycerini</name>
    <dbReference type="NCBI Taxonomy" id="1763509"/>
    <lineage>
        <taxon>Bacteria</taxon>
        <taxon>Bacillati</taxon>
        <taxon>Bacillota</taxon>
        <taxon>Clostridia</taxon>
        <taxon>Lachnospirales</taxon>
        <taxon>Lachnospiraceae</taxon>
        <taxon>Lachnotalea</taxon>
    </lineage>
</organism>
<dbReference type="InterPro" id="IPR013563">
    <property type="entry name" value="Oligopep_ABC_C"/>
</dbReference>
<dbReference type="GO" id="GO:0016887">
    <property type="term" value="F:ATP hydrolysis activity"/>
    <property type="evidence" value="ECO:0007669"/>
    <property type="project" value="InterPro"/>
</dbReference>
<dbReference type="PANTHER" id="PTHR43297:SF13">
    <property type="entry name" value="NICKEL ABC TRANSPORTER, ATP-BINDING PROTEIN"/>
    <property type="match status" value="1"/>
</dbReference>
<evidence type="ECO:0000256" key="5">
    <source>
        <dbReference type="ARBA" id="ARBA00022596"/>
    </source>
</evidence>
<evidence type="ECO:0000256" key="15">
    <source>
        <dbReference type="ARBA" id="ARBA00048610"/>
    </source>
</evidence>
<dbReference type="EMBL" id="NOKA02000019">
    <property type="protein sequence ID" value="RDY31218.1"/>
    <property type="molecule type" value="Genomic_DNA"/>
</dbReference>
<evidence type="ECO:0000256" key="4">
    <source>
        <dbReference type="ARBA" id="ARBA00022475"/>
    </source>
</evidence>
<keyword evidence="7 17" id="KW-0067">ATP-binding</keyword>
<sequence>MRDIRLDQVEIRFPVKEGFVEAAAGVTTTFQSGEITAIIGESGCGKSVLGLAILGLLPIYAQISGSIWLGENDLFRMSPKQMRNLRGREIGFIAQNPADSLNPVRKIKGQLMEAIRLSQGDFSEHNKKLYGLLKDFGFPKEQLTRVLQSYPFQLSGGMKQRISSAMGIASDANWILADEPSKGLDNDLREQTYENLRQIKKHGVEGMIIITHDIVLAEKLCDSVAVMYSGQIIEKGKNVLSNPRHPYTKGLLDSFPSHGMHAMEGKSPAPGEIMLGCRFASRCSKAMPVCRKQSPTEYGNNEEMVRCFLYD</sequence>
<name>A0A371JEV2_9FIRM</name>
<dbReference type="PROSITE" id="PS50893">
    <property type="entry name" value="ABC_TRANSPORTER_2"/>
    <property type="match status" value="1"/>
</dbReference>
<evidence type="ECO:0000256" key="8">
    <source>
        <dbReference type="ARBA" id="ARBA00022967"/>
    </source>
</evidence>
<dbReference type="SUPFAM" id="SSF52540">
    <property type="entry name" value="P-loop containing nucleoside triphosphate hydrolases"/>
    <property type="match status" value="1"/>
</dbReference>
<proteinExistence type="inferred from homology"/>
<keyword evidence="3" id="KW-0813">Transport</keyword>
<dbReference type="InterPro" id="IPR003593">
    <property type="entry name" value="AAA+_ATPase"/>
</dbReference>
<comment type="similarity">
    <text evidence="2">Belongs to the ABC transporter superfamily.</text>
</comment>
<keyword evidence="9" id="KW-0406">Ion transport</keyword>
<evidence type="ECO:0000313" key="18">
    <source>
        <dbReference type="Proteomes" id="UP000216411"/>
    </source>
</evidence>
<dbReference type="RefSeq" id="WP_115804199.1">
    <property type="nucleotide sequence ID" value="NZ_NOKA02000019.1"/>
</dbReference>
<dbReference type="Gene3D" id="3.40.50.300">
    <property type="entry name" value="P-loop containing nucleotide triphosphate hydrolases"/>
    <property type="match status" value="1"/>
</dbReference>
<dbReference type="Proteomes" id="UP000216411">
    <property type="component" value="Unassembled WGS sequence"/>
</dbReference>
<feature type="domain" description="ABC transporter" evidence="16">
    <location>
        <begin position="4"/>
        <end position="254"/>
    </location>
</feature>
<keyword evidence="11" id="KW-0472">Membrane</keyword>